<dbReference type="STRING" id="7238.B4IPL7"/>
<sequence length="147" mass="17179">CSHQTWYLGADMQLFELFLIVIIITKKTYRYLYFRHSDTFYQMYPPFYTNLGGYLFGFLCGHFYLRQRSGKVQLLGHLKYDLAMWLLVLATLGVLFSGYIFIRQDFAKPSLWLALYAGIHKILWVLICAGFVVLMCCKIGGGLINRF</sequence>
<feature type="non-terminal residue" evidence="2">
    <location>
        <position position="1"/>
    </location>
</feature>
<feature type="transmembrane region" description="Helical" evidence="1">
    <location>
        <begin position="122"/>
        <end position="144"/>
    </location>
</feature>
<dbReference type="InterPro" id="IPR052728">
    <property type="entry name" value="O2_lipid_transport_reg"/>
</dbReference>
<evidence type="ECO:0000313" key="2">
    <source>
        <dbReference type="EMBL" id="EDW55366.1"/>
    </source>
</evidence>
<proteinExistence type="predicted"/>
<feature type="transmembrane region" description="Helical" evidence="1">
    <location>
        <begin position="46"/>
        <end position="64"/>
    </location>
</feature>
<gene>
    <name evidence="2" type="primary">Dsec\GM11666</name>
    <name evidence="2" type="ORF">Dsec_GM11666</name>
</gene>
<protein>
    <submittedName>
        <fullName evidence="2">GM11666</fullName>
    </submittedName>
</protein>
<dbReference type="Proteomes" id="UP000001292">
    <property type="component" value="Unassembled WGS sequence"/>
</dbReference>
<dbReference type="EMBL" id="CH682107">
    <property type="protein sequence ID" value="EDW55366.1"/>
    <property type="molecule type" value="Genomic_DNA"/>
</dbReference>
<dbReference type="PANTHER" id="PTHR11161">
    <property type="entry name" value="O-ACYLTRANSFERASE"/>
    <property type="match status" value="1"/>
</dbReference>
<name>B4IPL7_DROSE</name>
<keyword evidence="1" id="KW-0472">Membrane</keyword>
<evidence type="ECO:0000256" key="1">
    <source>
        <dbReference type="SAM" id="Phobius"/>
    </source>
</evidence>
<organism evidence="3">
    <name type="scientific">Drosophila sechellia</name>
    <name type="common">Fruit fly</name>
    <dbReference type="NCBI Taxonomy" id="7238"/>
    <lineage>
        <taxon>Eukaryota</taxon>
        <taxon>Metazoa</taxon>
        <taxon>Ecdysozoa</taxon>
        <taxon>Arthropoda</taxon>
        <taxon>Hexapoda</taxon>
        <taxon>Insecta</taxon>
        <taxon>Pterygota</taxon>
        <taxon>Neoptera</taxon>
        <taxon>Endopterygota</taxon>
        <taxon>Diptera</taxon>
        <taxon>Brachycera</taxon>
        <taxon>Muscomorpha</taxon>
        <taxon>Ephydroidea</taxon>
        <taxon>Drosophilidae</taxon>
        <taxon>Drosophila</taxon>
        <taxon>Sophophora</taxon>
    </lineage>
</organism>
<evidence type="ECO:0000313" key="3">
    <source>
        <dbReference type="Proteomes" id="UP000001292"/>
    </source>
</evidence>
<keyword evidence="3" id="KW-1185">Reference proteome</keyword>
<keyword evidence="1" id="KW-0812">Transmembrane</keyword>
<dbReference type="AlphaFoldDB" id="B4IPL7"/>
<accession>B4IPL7</accession>
<feature type="transmembrane region" description="Helical" evidence="1">
    <location>
        <begin position="84"/>
        <end position="102"/>
    </location>
</feature>
<dbReference type="HOGENOM" id="CLU_1772723_0_0_1"/>
<reference evidence="2 3" key="1">
    <citation type="journal article" date="2007" name="Nature">
        <title>Evolution of genes and genomes on the Drosophila phylogeny.</title>
        <authorList>
            <consortium name="Drosophila 12 Genomes Consortium"/>
            <person name="Clark A.G."/>
            <person name="Eisen M.B."/>
            <person name="Smith D.R."/>
            <person name="Bergman C.M."/>
            <person name="Oliver B."/>
            <person name="Markow T.A."/>
            <person name="Kaufman T.C."/>
            <person name="Kellis M."/>
            <person name="Gelbart W."/>
            <person name="Iyer V.N."/>
            <person name="Pollard D.A."/>
            <person name="Sackton T.B."/>
            <person name="Larracuente A.M."/>
            <person name="Singh N.D."/>
            <person name="Abad J.P."/>
            <person name="Abt D.N."/>
            <person name="Adryan B."/>
            <person name="Aguade M."/>
            <person name="Akashi H."/>
            <person name="Anderson W.W."/>
            <person name="Aquadro C.F."/>
            <person name="Ardell D.H."/>
            <person name="Arguello R."/>
            <person name="Artieri C.G."/>
            <person name="Barbash D.A."/>
            <person name="Barker D."/>
            <person name="Barsanti P."/>
            <person name="Batterham P."/>
            <person name="Batzoglou S."/>
            <person name="Begun D."/>
            <person name="Bhutkar A."/>
            <person name="Blanco E."/>
            <person name="Bosak S.A."/>
            <person name="Bradley R.K."/>
            <person name="Brand A.D."/>
            <person name="Brent M.R."/>
            <person name="Brooks A.N."/>
            <person name="Brown R.H."/>
            <person name="Butlin R.K."/>
            <person name="Caggese C."/>
            <person name="Calvi B.R."/>
            <person name="Bernardo de Carvalho A."/>
            <person name="Caspi A."/>
            <person name="Castrezana S."/>
            <person name="Celniker S.E."/>
            <person name="Chang J.L."/>
            <person name="Chapple C."/>
            <person name="Chatterji S."/>
            <person name="Chinwalla A."/>
            <person name="Civetta A."/>
            <person name="Clifton S.W."/>
            <person name="Comeron J.M."/>
            <person name="Costello J.C."/>
            <person name="Coyne J.A."/>
            <person name="Daub J."/>
            <person name="David R.G."/>
            <person name="Delcher A.L."/>
            <person name="Delehaunty K."/>
            <person name="Do C.B."/>
            <person name="Ebling H."/>
            <person name="Edwards K."/>
            <person name="Eickbush T."/>
            <person name="Evans J.D."/>
            <person name="Filipski A."/>
            <person name="Findeiss S."/>
            <person name="Freyhult E."/>
            <person name="Fulton L."/>
            <person name="Fulton R."/>
            <person name="Garcia A.C."/>
            <person name="Gardiner A."/>
            <person name="Garfield D.A."/>
            <person name="Garvin B.E."/>
            <person name="Gibson G."/>
            <person name="Gilbert D."/>
            <person name="Gnerre S."/>
            <person name="Godfrey J."/>
            <person name="Good R."/>
            <person name="Gotea V."/>
            <person name="Gravely B."/>
            <person name="Greenberg A.J."/>
            <person name="Griffiths-Jones S."/>
            <person name="Gross S."/>
            <person name="Guigo R."/>
            <person name="Gustafson E.A."/>
            <person name="Haerty W."/>
            <person name="Hahn M.W."/>
            <person name="Halligan D.L."/>
            <person name="Halpern A.L."/>
            <person name="Halter G.M."/>
            <person name="Han M.V."/>
            <person name="Heger A."/>
            <person name="Hillier L."/>
            <person name="Hinrichs A.S."/>
            <person name="Holmes I."/>
            <person name="Hoskins R.A."/>
            <person name="Hubisz M.J."/>
            <person name="Hultmark D."/>
            <person name="Huntley M.A."/>
            <person name="Jaffe D.B."/>
            <person name="Jagadeeshan S."/>
            <person name="Jeck W.R."/>
            <person name="Johnson J."/>
            <person name="Jones C.D."/>
            <person name="Jordan W.C."/>
            <person name="Karpen G.H."/>
            <person name="Kataoka E."/>
            <person name="Keightley P.D."/>
            <person name="Kheradpour P."/>
            <person name="Kirkness E.F."/>
            <person name="Koerich L.B."/>
            <person name="Kristiansen K."/>
            <person name="Kudrna D."/>
            <person name="Kulathinal R.J."/>
            <person name="Kumar S."/>
            <person name="Kwok R."/>
            <person name="Lander E."/>
            <person name="Langley C.H."/>
            <person name="Lapoint R."/>
            <person name="Lazzaro B.P."/>
            <person name="Lee S.J."/>
            <person name="Levesque L."/>
            <person name="Li R."/>
            <person name="Lin C.F."/>
            <person name="Lin M.F."/>
            <person name="Lindblad-Toh K."/>
            <person name="Llopart A."/>
            <person name="Long M."/>
            <person name="Low L."/>
            <person name="Lozovsky E."/>
            <person name="Lu J."/>
            <person name="Luo M."/>
            <person name="Machado C.A."/>
            <person name="Makalowski W."/>
            <person name="Marzo M."/>
            <person name="Matsuda M."/>
            <person name="Matzkin L."/>
            <person name="McAllister B."/>
            <person name="McBride C.S."/>
            <person name="McKernan B."/>
            <person name="McKernan K."/>
            <person name="Mendez-Lago M."/>
            <person name="Minx P."/>
            <person name="Mollenhauer M.U."/>
            <person name="Montooth K."/>
            <person name="Mount S.M."/>
            <person name="Mu X."/>
            <person name="Myers E."/>
            <person name="Negre B."/>
            <person name="Newfeld S."/>
            <person name="Nielsen R."/>
            <person name="Noor M.A."/>
            <person name="O'Grady P."/>
            <person name="Pachter L."/>
            <person name="Papaceit M."/>
            <person name="Parisi M.J."/>
            <person name="Parisi M."/>
            <person name="Parts L."/>
            <person name="Pedersen J.S."/>
            <person name="Pesole G."/>
            <person name="Phillippy A.M."/>
            <person name="Ponting C.P."/>
            <person name="Pop M."/>
            <person name="Porcelli D."/>
            <person name="Powell J.R."/>
            <person name="Prohaska S."/>
            <person name="Pruitt K."/>
            <person name="Puig M."/>
            <person name="Quesneville H."/>
            <person name="Ram K.R."/>
            <person name="Rand D."/>
            <person name="Rasmussen M.D."/>
            <person name="Reed L.K."/>
            <person name="Reenan R."/>
            <person name="Reily A."/>
            <person name="Remington K.A."/>
            <person name="Rieger T.T."/>
            <person name="Ritchie M.G."/>
            <person name="Robin C."/>
            <person name="Rogers Y.H."/>
            <person name="Rohde C."/>
            <person name="Rozas J."/>
            <person name="Rubenfield M.J."/>
            <person name="Ruiz A."/>
            <person name="Russo S."/>
            <person name="Salzberg S.L."/>
            <person name="Sanchez-Gracia A."/>
            <person name="Saranga D.J."/>
            <person name="Sato H."/>
            <person name="Schaeffer S.W."/>
            <person name="Schatz M.C."/>
            <person name="Schlenke T."/>
            <person name="Schwartz R."/>
            <person name="Segarra C."/>
            <person name="Singh R.S."/>
            <person name="Sirot L."/>
            <person name="Sirota M."/>
            <person name="Sisneros N.B."/>
            <person name="Smith C.D."/>
            <person name="Smith T.F."/>
            <person name="Spieth J."/>
            <person name="Stage D.E."/>
            <person name="Stark A."/>
            <person name="Stephan W."/>
            <person name="Strausberg R.L."/>
            <person name="Strempel S."/>
            <person name="Sturgill D."/>
            <person name="Sutton G."/>
            <person name="Sutton G.G."/>
            <person name="Tao W."/>
            <person name="Teichmann S."/>
            <person name="Tobari Y.N."/>
            <person name="Tomimura Y."/>
            <person name="Tsolas J.M."/>
            <person name="Valente V.L."/>
            <person name="Venter E."/>
            <person name="Venter J.C."/>
            <person name="Vicario S."/>
            <person name="Vieira F.G."/>
            <person name="Vilella A.J."/>
            <person name="Villasante A."/>
            <person name="Walenz B."/>
            <person name="Wang J."/>
            <person name="Wasserman M."/>
            <person name="Watts T."/>
            <person name="Wilson D."/>
            <person name="Wilson R.K."/>
            <person name="Wing R.A."/>
            <person name="Wolfner M.F."/>
            <person name="Wong A."/>
            <person name="Wong G.K."/>
            <person name="Wu C.I."/>
            <person name="Wu G."/>
            <person name="Yamamoto D."/>
            <person name="Yang H.P."/>
            <person name="Yang S.P."/>
            <person name="Yorke J.A."/>
            <person name="Yoshida K."/>
            <person name="Zdobnov E."/>
            <person name="Zhang P."/>
            <person name="Zhang Y."/>
            <person name="Zimin A.V."/>
            <person name="Baldwin J."/>
            <person name="Abdouelleil A."/>
            <person name="Abdulkadir J."/>
            <person name="Abebe A."/>
            <person name="Abera B."/>
            <person name="Abreu J."/>
            <person name="Acer S.C."/>
            <person name="Aftuck L."/>
            <person name="Alexander A."/>
            <person name="An P."/>
            <person name="Anderson E."/>
            <person name="Anderson S."/>
            <person name="Arachi H."/>
            <person name="Azer M."/>
            <person name="Bachantsang P."/>
            <person name="Barry A."/>
            <person name="Bayul T."/>
            <person name="Berlin A."/>
            <person name="Bessette D."/>
            <person name="Bloom T."/>
            <person name="Blye J."/>
            <person name="Boguslavskiy L."/>
            <person name="Bonnet C."/>
            <person name="Boukhgalter B."/>
            <person name="Bourzgui I."/>
            <person name="Brown A."/>
            <person name="Cahill P."/>
            <person name="Channer S."/>
            <person name="Cheshatsang Y."/>
            <person name="Chuda L."/>
            <person name="Citroen M."/>
            <person name="Collymore A."/>
            <person name="Cooke P."/>
            <person name="Costello M."/>
            <person name="D'Aco K."/>
            <person name="Daza R."/>
            <person name="De Haan G."/>
            <person name="DeGray S."/>
            <person name="DeMaso C."/>
            <person name="Dhargay N."/>
            <person name="Dooley K."/>
            <person name="Dooley E."/>
            <person name="Doricent M."/>
            <person name="Dorje P."/>
            <person name="Dorjee K."/>
            <person name="Dupes A."/>
            <person name="Elong R."/>
            <person name="Falk J."/>
            <person name="Farina A."/>
            <person name="Faro S."/>
            <person name="Ferguson D."/>
            <person name="Fisher S."/>
            <person name="Foley C.D."/>
            <person name="Franke A."/>
            <person name="Friedrich D."/>
            <person name="Gadbois L."/>
            <person name="Gearin G."/>
            <person name="Gearin C.R."/>
            <person name="Giannoukos G."/>
            <person name="Goode T."/>
            <person name="Graham J."/>
            <person name="Grandbois E."/>
            <person name="Grewal S."/>
            <person name="Gyaltsen K."/>
            <person name="Hafez N."/>
            <person name="Hagos B."/>
            <person name="Hall J."/>
            <person name="Henson C."/>
            <person name="Hollinger A."/>
            <person name="Honan T."/>
            <person name="Huard M.D."/>
            <person name="Hughes L."/>
            <person name="Hurhula B."/>
            <person name="Husby M.E."/>
            <person name="Kamat A."/>
            <person name="Kanga B."/>
            <person name="Kashin S."/>
            <person name="Khazanovich D."/>
            <person name="Kisner P."/>
            <person name="Lance K."/>
            <person name="Lara M."/>
            <person name="Lee W."/>
            <person name="Lennon N."/>
            <person name="Letendre F."/>
            <person name="LeVine R."/>
            <person name="Lipovsky A."/>
            <person name="Liu X."/>
            <person name="Liu J."/>
            <person name="Liu S."/>
            <person name="Lokyitsang T."/>
            <person name="Lokyitsang Y."/>
            <person name="Lubonja R."/>
            <person name="Lui A."/>
            <person name="MacDonald P."/>
            <person name="Magnisalis V."/>
            <person name="Maru K."/>
            <person name="Matthews C."/>
            <person name="McCusker W."/>
            <person name="McDonough S."/>
            <person name="Mehta T."/>
            <person name="Meldrim J."/>
            <person name="Meneus L."/>
            <person name="Mihai O."/>
            <person name="Mihalev A."/>
            <person name="Mihova T."/>
            <person name="Mittelman R."/>
            <person name="Mlenga V."/>
            <person name="Montmayeur A."/>
            <person name="Mulrain L."/>
            <person name="Navidi A."/>
            <person name="Naylor J."/>
            <person name="Negash T."/>
            <person name="Nguyen T."/>
            <person name="Nguyen N."/>
            <person name="Nicol R."/>
            <person name="Norbu C."/>
            <person name="Norbu N."/>
            <person name="Novod N."/>
            <person name="O'Neill B."/>
            <person name="Osman S."/>
            <person name="Markiewicz E."/>
            <person name="Oyono O.L."/>
            <person name="Patti C."/>
            <person name="Phunkhang P."/>
            <person name="Pierre F."/>
            <person name="Priest M."/>
            <person name="Raghuraman S."/>
            <person name="Rege F."/>
            <person name="Reyes R."/>
            <person name="Rise C."/>
            <person name="Rogov P."/>
            <person name="Ross K."/>
            <person name="Ryan E."/>
            <person name="Settipalli S."/>
            <person name="Shea T."/>
            <person name="Sherpa N."/>
            <person name="Shi L."/>
            <person name="Shih D."/>
            <person name="Sparrow T."/>
            <person name="Spaulding J."/>
            <person name="Stalker J."/>
            <person name="Stange-Thomann N."/>
            <person name="Stavropoulos S."/>
            <person name="Stone C."/>
            <person name="Strader C."/>
            <person name="Tesfaye S."/>
            <person name="Thomson T."/>
            <person name="Thoulutsang Y."/>
            <person name="Thoulutsang D."/>
            <person name="Topham K."/>
            <person name="Topping I."/>
            <person name="Tsamla T."/>
            <person name="Vassiliev H."/>
            <person name="Vo A."/>
            <person name="Wangchuk T."/>
            <person name="Wangdi T."/>
            <person name="Weiand M."/>
            <person name="Wilkinson J."/>
            <person name="Wilson A."/>
            <person name="Yadav S."/>
            <person name="Young G."/>
            <person name="Yu Q."/>
            <person name="Zembek L."/>
            <person name="Zhong D."/>
            <person name="Zimmer A."/>
            <person name="Zwirko Z."/>
            <person name="Jaffe D.B."/>
            <person name="Alvarez P."/>
            <person name="Brockman W."/>
            <person name="Butler J."/>
            <person name="Chin C."/>
            <person name="Gnerre S."/>
            <person name="Grabherr M."/>
            <person name="Kleber M."/>
            <person name="Mauceli E."/>
            <person name="MacCallum I."/>
        </authorList>
    </citation>
    <scope>NUCLEOTIDE SEQUENCE [LARGE SCALE GENOMIC DNA]</scope>
    <source>
        <strain evidence="3">Rob3c / Tucson 14021-0248.25</strain>
    </source>
</reference>
<keyword evidence="1" id="KW-1133">Transmembrane helix</keyword>
<dbReference type="PANTHER" id="PTHR11161:SF22">
    <property type="entry name" value="ACYLTRANSFERASE 3 DOMAIN-CONTAINING PROTEIN-RELATED"/>
    <property type="match status" value="1"/>
</dbReference>